<accession>A0AA39IUE4</accession>
<dbReference type="EMBL" id="JAUEPT010000187">
    <property type="protein sequence ID" value="KAK0429926.1"/>
    <property type="molecule type" value="Genomic_DNA"/>
</dbReference>
<sequence length="724" mass="82528">MAIPFFWKIQHLAGLGDRMSAHLGQWLWRCLKEDSEVYDWFLMLPSEDQEYMHQDQVNFLTGLKDDFLGDQWQQAMNEVFESQRFCQRGHETESPRVFITYRAMYTRMLTQANDGGALEVTIIMRKAPIAWRPILNLSMVTSMKDLLACSIEHGKALIQAHKMDRANLSTINTGDLVTALRNLGISVGKPKFVPRTARLAAADKSLEETEEPEIEIEMLLPEGEAKGEEEVFTSIYQEAKKKQRSLPKEVCGSPKHWDRECPHFEAYQERWKKNVKLVEGADTGRAYEMAYEAVQQGFEQAADSSSEDELQKEDNRRKPYSMNGAMVEVEDEEVAFWRDRVPARNFILEEAEEGEQRQYSAASEASRAHEVHMVAPNWVLNENESSPDEDTVPRKSPEEEKTRSKEVYHSQQPPLAFQKPVRVPKSQVTKDRRSAVGISVLSVKGWIGHPGNVMVDLRVDSCTNITLMSEDYYQSMTHAPPLRQGPKMSLYQLTQGDTKLKGYVQTSIFIKAKNGELVETDVEAYVVFGMNVPILLGEDYQMNYERPELTIQASPVQPLKDSPRLMANVSQKQSFVKAKDHHRRKNKHRQFRIPSKVVRVEGDFKDGDEWFIERSILPQTKESFLIIPNVLVQSSDPCAPISNTSSESLTLKAGEILSTRVLVREYFDTPADNERRSGLECTANLVRIMAESFPAEARMDEEVDMYGPKTAAMPDTEVLPSSKI</sequence>
<gene>
    <name evidence="2" type="ORF">EV421DRAFT_1913704</name>
</gene>
<feature type="compositionally biased region" description="Basic and acidic residues" evidence="1">
    <location>
        <begin position="391"/>
        <end position="408"/>
    </location>
</feature>
<evidence type="ECO:0000256" key="1">
    <source>
        <dbReference type="SAM" id="MobiDB-lite"/>
    </source>
</evidence>
<protein>
    <submittedName>
        <fullName evidence="2">Uncharacterized protein</fullName>
    </submittedName>
</protein>
<name>A0AA39IUE4_9AGAR</name>
<dbReference type="Proteomes" id="UP001175226">
    <property type="component" value="Unassembled WGS sequence"/>
</dbReference>
<evidence type="ECO:0000313" key="3">
    <source>
        <dbReference type="Proteomes" id="UP001175226"/>
    </source>
</evidence>
<feature type="region of interest" description="Disordered" evidence="1">
    <location>
        <begin position="298"/>
        <end position="319"/>
    </location>
</feature>
<organism evidence="2 3">
    <name type="scientific">Armillaria borealis</name>
    <dbReference type="NCBI Taxonomy" id="47425"/>
    <lineage>
        <taxon>Eukaryota</taxon>
        <taxon>Fungi</taxon>
        <taxon>Dikarya</taxon>
        <taxon>Basidiomycota</taxon>
        <taxon>Agaricomycotina</taxon>
        <taxon>Agaricomycetes</taxon>
        <taxon>Agaricomycetidae</taxon>
        <taxon>Agaricales</taxon>
        <taxon>Marasmiineae</taxon>
        <taxon>Physalacriaceae</taxon>
        <taxon>Armillaria</taxon>
    </lineage>
</organism>
<feature type="region of interest" description="Disordered" evidence="1">
    <location>
        <begin position="378"/>
        <end position="412"/>
    </location>
</feature>
<dbReference type="AlphaFoldDB" id="A0AA39IUE4"/>
<proteinExistence type="predicted"/>
<comment type="caution">
    <text evidence="2">The sequence shown here is derived from an EMBL/GenBank/DDBJ whole genome shotgun (WGS) entry which is preliminary data.</text>
</comment>
<reference evidence="2" key="1">
    <citation type="submission" date="2023-06" db="EMBL/GenBank/DDBJ databases">
        <authorList>
            <consortium name="Lawrence Berkeley National Laboratory"/>
            <person name="Ahrendt S."/>
            <person name="Sahu N."/>
            <person name="Indic B."/>
            <person name="Wong-Bajracharya J."/>
            <person name="Merenyi Z."/>
            <person name="Ke H.-M."/>
            <person name="Monk M."/>
            <person name="Kocsube S."/>
            <person name="Drula E."/>
            <person name="Lipzen A."/>
            <person name="Balint B."/>
            <person name="Henrissat B."/>
            <person name="Andreopoulos B."/>
            <person name="Martin F.M."/>
            <person name="Harder C.B."/>
            <person name="Rigling D."/>
            <person name="Ford K.L."/>
            <person name="Foster G.D."/>
            <person name="Pangilinan J."/>
            <person name="Papanicolaou A."/>
            <person name="Barry K."/>
            <person name="LaButti K."/>
            <person name="Viragh M."/>
            <person name="Koriabine M."/>
            <person name="Yan M."/>
            <person name="Riley R."/>
            <person name="Champramary S."/>
            <person name="Plett K.L."/>
            <person name="Tsai I.J."/>
            <person name="Slot J."/>
            <person name="Sipos G."/>
            <person name="Plett J."/>
            <person name="Nagy L.G."/>
            <person name="Grigoriev I.V."/>
        </authorList>
    </citation>
    <scope>NUCLEOTIDE SEQUENCE</scope>
    <source>
        <strain evidence="2">FPL87.14</strain>
    </source>
</reference>
<keyword evidence="3" id="KW-1185">Reference proteome</keyword>
<evidence type="ECO:0000313" key="2">
    <source>
        <dbReference type="EMBL" id="KAK0429926.1"/>
    </source>
</evidence>